<dbReference type="InterPro" id="IPR001849">
    <property type="entry name" value="PH_domain"/>
</dbReference>
<feature type="domain" description="PH" evidence="2">
    <location>
        <begin position="67"/>
        <end position="168"/>
    </location>
</feature>
<dbReference type="Proteomes" id="UP000070544">
    <property type="component" value="Unassembled WGS sequence"/>
</dbReference>
<sequence length="823" mass="85367">MVTHYLLELPPLSPAYSPSASLPEMALSTAKSVSGVASASGDVAVGNSGEQQRWPPLGGPPRVPSMHLSHKGWLQKLGTNGRWQRRYFVLDGVRKRFEYGYGALFGPEGIGRVAWSVGVGDIARMNENARGGGKTFTVHLIDDSSITLAAPTPVLMNNWIFAIRDATYPWDSTSLSSGSRDLLSPTSPRSSLQSSHPINTLSFSSSQRSHSNEIPRTGSQTKSLAHSSTVADLASHFKFNRHDPPPVQPQPAQPLKIVTFAKSPDLENPPSPNPKHSPPKQHQPSPTKSALASPTKTHSRSATTSSVDGEASSKLPSGARPRPQGSGPSDPSYVRKRRSMSAPLMEAAASALLPPRVAPVVAMQKKSLDETGRTGTDQSILATPAAKLGPAPGTGAATPRHRRTSSITSFDSLSSSSPPVQTSSANPHLDPPDQLIRLHSSTGTLPTGVDGWSTRTPSVPSLNPPSPPSPGGPRALPSARPGSYNGAPAAEHISWPNSSPADAYPHTGHDGPEAEAESTSTTTSARTGDTTATNSSRSGSSHTSGQTSQTASTAPVPGPDRIPRRMEPFSSSATPVAPPVLSAAPAPPPRTLPRTKTPPVQRSGLRINTGVPAPTPAVTPPAKPAAHLAPSQNPRPRSRSPSMLSLSSSALDAPTPLSAILALAPSLTSLLPVLLSSYPPSAPLVHTLYNISTEIASHAASLGRDPNSTWGLAESAGGARCRARRRAAGELSEAVWDLQRALTDTDGDGAEGGSGDEDTADVWGDKMEDAVEVVELKVGQLREAYKCAVAAVGAGAGAGVQGGVGGMARARGRTGSSGWGEVV</sequence>
<dbReference type="EMBL" id="KQ965763">
    <property type="protein sequence ID" value="KXS15219.1"/>
    <property type="molecule type" value="Genomic_DNA"/>
</dbReference>
<feature type="compositionally biased region" description="Pro residues" evidence="1">
    <location>
        <begin position="462"/>
        <end position="471"/>
    </location>
</feature>
<protein>
    <recommendedName>
        <fullName evidence="2">PH domain-containing protein</fullName>
    </recommendedName>
</protein>
<dbReference type="OrthoDB" id="10653559at2759"/>
<dbReference type="Gene3D" id="2.30.29.30">
    <property type="entry name" value="Pleckstrin-homology domain (PH domain)/Phosphotyrosine-binding domain (PTB)"/>
    <property type="match status" value="1"/>
</dbReference>
<accession>A0A139AEW6</accession>
<dbReference type="PROSITE" id="PS50003">
    <property type="entry name" value="PH_DOMAIN"/>
    <property type="match status" value="1"/>
</dbReference>
<reference evidence="3 4" key="1">
    <citation type="journal article" date="2015" name="Genome Biol. Evol.">
        <title>Phylogenomic analyses indicate that early fungi evolved digesting cell walls of algal ancestors of land plants.</title>
        <authorList>
            <person name="Chang Y."/>
            <person name="Wang S."/>
            <person name="Sekimoto S."/>
            <person name="Aerts A.L."/>
            <person name="Choi C."/>
            <person name="Clum A."/>
            <person name="LaButti K.M."/>
            <person name="Lindquist E.A."/>
            <person name="Yee Ngan C."/>
            <person name="Ohm R.A."/>
            <person name="Salamov A.A."/>
            <person name="Grigoriev I.V."/>
            <person name="Spatafora J.W."/>
            <person name="Berbee M.L."/>
        </authorList>
    </citation>
    <scope>NUCLEOTIDE SEQUENCE [LARGE SCALE GENOMIC DNA]</scope>
    <source>
        <strain evidence="3 4">JEL478</strain>
    </source>
</reference>
<evidence type="ECO:0000256" key="1">
    <source>
        <dbReference type="SAM" id="MobiDB-lite"/>
    </source>
</evidence>
<proteinExistence type="predicted"/>
<dbReference type="OMA" id="WIFAIRD"/>
<keyword evidence="4" id="KW-1185">Reference proteome</keyword>
<feature type="compositionally biased region" description="Low complexity" evidence="1">
    <location>
        <begin position="179"/>
        <end position="197"/>
    </location>
</feature>
<feature type="region of interest" description="Disordered" evidence="1">
    <location>
        <begin position="177"/>
        <end position="229"/>
    </location>
</feature>
<feature type="compositionally biased region" description="Pro residues" evidence="1">
    <location>
        <begin position="267"/>
        <end position="276"/>
    </location>
</feature>
<feature type="compositionally biased region" description="Low complexity" evidence="1">
    <location>
        <begin position="517"/>
        <end position="553"/>
    </location>
</feature>
<evidence type="ECO:0000313" key="3">
    <source>
        <dbReference type="EMBL" id="KXS15219.1"/>
    </source>
</evidence>
<feature type="compositionally biased region" description="Low complexity" evidence="1">
    <location>
        <begin position="568"/>
        <end position="584"/>
    </location>
</feature>
<gene>
    <name evidence="3" type="ORF">M427DRAFT_497430</name>
</gene>
<evidence type="ECO:0000259" key="2">
    <source>
        <dbReference type="PROSITE" id="PS50003"/>
    </source>
</evidence>
<feature type="compositionally biased region" description="Polar residues" evidence="1">
    <location>
        <begin position="198"/>
        <end position="229"/>
    </location>
</feature>
<feature type="compositionally biased region" description="Polar residues" evidence="1">
    <location>
        <begin position="287"/>
        <end position="307"/>
    </location>
</feature>
<dbReference type="SMART" id="SM00233">
    <property type="entry name" value="PH"/>
    <property type="match status" value="1"/>
</dbReference>
<dbReference type="STRING" id="1344416.A0A139AEW6"/>
<feature type="region of interest" description="Disordered" evidence="1">
    <location>
        <begin position="262"/>
        <end position="649"/>
    </location>
</feature>
<feature type="compositionally biased region" description="Pro residues" evidence="1">
    <location>
        <begin position="613"/>
        <end position="623"/>
    </location>
</feature>
<dbReference type="InterPro" id="IPR011993">
    <property type="entry name" value="PH-like_dom_sf"/>
</dbReference>
<evidence type="ECO:0000313" key="4">
    <source>
        <dbReference type="Proteomes" id="UP000070544"/>
    </source>
</evidence>
<name>A0A139AEW6_GONPJ</name>
<dbReference type="SUPFAM" id="SSF50729">
    <property type="entry name" value="PH domain-like"/>
    <property type="match status" value="1"/>
</dbReference>
<feature type="compositionally biased region" description="Low complexity" evidence="1">
    <location>
        <begin position="405"/>
        <end position="424"/>
    </location>
</feature>
<feature type="compositionally biased region" description="Low complexity" evidence="1">
    <location>
        <begin position="624"/>
        <end position="649"/>
    </location>
</feature>
<organism evidence="3 4">
    <name type="scientific">Gonapodya prolifera (strain JEL478)</name>
    <name type="common">Monoblepharis prolifera</name>
    <dbReference type="NCBI Taxonomy" id="1344416"/>
    <lineage>
        <taxon>Eukaryota</taxon>
        <taxon>Fungi</taxon>
        <taxon>Fungi incertae sedis</taxon>
        <taxon>Chytridiomycota</taxon>
        <taxon>Chytridiomycota incertae sedis</taxon>
        <taxon>Monoblepharidomycetes</taxon>
        <taxon>Monoblepharidales</taxon>
        <taxon>Gonapodyaceae</taxon>
        <taxon>Gonapodya</taxon>
    </lineage>
</organism>
<dbReference type="AlphaFoldDB" id="A0A139AEW6"/>